<dbReference type="EMBL" id="SRLO01000092">
    <property type="protein sequence ID" value="TNN76582.1"/>
    <property type="molecule type" value="Genomic_DNA"/>
</dbReference>
<dbReference type="AlphaFoldDB" id="A0A4Z2IGX9"/>
<feature type="compositionally biased region" description="Low complexity" evidence="1">
    <location>
        <begin position="17"/>
        <end position="42"/>
    </location>
</feature>
<dbReference type="Pfam" id="PF15345">
    <property type="entry name" value="TMEM51"/>
    <property type="match status" value="1"/>
</dbReference>
<evidence type="ECO:0000256" key="2">
    <source>
        <dbReference type="SAM" id="Phobius"/>
    </source>
</evidence>
<sequence>MRSTVDGPVSPIGREGTGNNNNNNNNNTTTTTTTTTNENSGNSGSQYALCALGVGLVALGIVMIVWSVVPADNSSNNNNSSSSGGGGSTSGRKHKASSVAFVLVGSGVVMLLLSLCLGMRNKQREQQRLQEAHNRGGAAAREQEERQTAEEQAHRYAVPSYEEAVGSGQYPVRQSNLRPSTSQLPSYDDLVQVDGVQFESEGSEVTTTGSQPATPAPTAPSAAASTSNRRPGKNSRKLLPIKIRRIKSEKMHMKNIDNSLPATGLSIEPLTPPPQYEDKMPPL</sequence>
<feature type="region of interest" description="Disordered" evidence="1">
    <location>
        <begin position="127"/>
        <end position="187"/>
    </location>
</feature>
<keyword evidence="2" id="KW-1133">Transmembrane helix</keyword>
<feature type="region of interest" description="Disordered" evidence="1">
    <location>
        <begin position="72"/>
        <end position="93"/>
    </location>
</feature>
<dbReference type="OrthoDB" id="8946153at2759"/>
<name>A0A4Z2IGX9_9TELE</name>
<keyword evidence="4" id="KW-1185">Reference proteome</keyword>
<dbReference type="InterPro" id="IPR029265">
    <property type="entry name" value="TMEM51"/>
</dbReference>
<evidence type="ECO:0000313" key="3">
    <source>
        <dbReference type="EMBL" id="TNN76582.1"/>
    </source>
</evidence>
<feature type="compositionally biased region" description="Polar residues" evidence="1">
    <location>
        <begin position="172"/>
        <end position="185"/>
    </location>
</feature>
<organism evidence="3 4">
    <name type="scientific">Liparis tanakae</name>
    <name type="common">Tanaka's snailfish</name>
    <dbReference type="NCBI Taxonomy" id="230148"/>
    <lineage>
        <taxon>Eukaryota</taxon>
        <taxon>Metazoa</taxon>
        <taxon>Chordata</taxon>
        <taxon>Craniata</taxon>
        <taxon>Vertebrata</taxon>
        <taxon>Euteleostomi</taxon>
        <taxon>Actinopterygii</taxon>
        <taxon>Neopterygii</taxon>
        <taxon>Teleostei</taxon>
        <taxon>Neoteleostei</taxon>
        <taxon>Acanthomorphata</taxon>
        <taxon>Eupercaria</taxon>
        <taxon>Perciformes</taxon>
        <taxon>Cottioidei</taxon>
        <taxon>Cottales</taxon>
        <taxon>Liparidae</taxon>
        <taxon>Liparis</taxon>
    </lineage>
</organism>
<keyword evidence="2 3" id="KW-0812">Transmembrane</keyword>
<dbReference type="PANTHER" id="PTHR16015:SF0">
    <property type="entry name" value="TRANSMEMBRANE PROTEIN 51"/>
    <property type="match status" value="1"/>
</dbReference>
<feature type="compositionally biased region" description="Low complexity" evidence="1">
    <location>
        <begin position="73"/>
        <end position="82"/>
    </location>
</feature>
<feature type="transmembrane region" description="Helical" evidence="2">
    <location>
        <begin position="99"/>
        <end position="119"/>
    </location>
</feature>
<dbReference type="PANTHER" id="PTHR16015">
    <property type="entry name" value="TRANSMEMBRANE PROTEIN 51"/>
    <property type="match status" value="1"/>
</dbReference>
<evidence type="ECO:0000313" key="4">
    <source>
        <dbReference type="Proteomes" id="UP000314294"/>
    </source>
</evidence>
<reference evidence="3 4" key="1">
    <citation type="submission" date="2019-03" db="EMBL/GenBank/DDBJ databases">
        <title>First draft genome of Liparis tanakae, snailfish: a comprehensive survey of snailfish specific genes.</title>
        <authorList>
            <person name="Kim W."/>
            <person name="Song I."/>
            <person name="Jeong J.-H."/>
            <person name="Kim D."/>
            <person name="Kim S."/>
            <person name="Ryu S."/>
            <person name="Song J.Y."/>
            <person name="Lee S.K."/>
        </authorList>
    </citation>
    <scope>NUCLEOTIDE SEQUENCE [LARGE SCALE GENOMIC DNA]</scope>
    <source>
        <tissue evidence="3">Muscle</tissue>
    </source>
</reference>
<evidence type="ECO:0000256" key="1">
    <source>
        <dbReference type="SAM" id="MobiDB-lite"/>
    </source>
</evidence>
<keyword evidence="2" id="KW-0472">Membrane</keyword>
<feature type="compositionally biased region" description="Basic and acidic residues" evidence="1">
    <location>
        <begin position="246"/>
        <end position="255"/>
    </location>
</feature>
<proteinExistence type="predicted"/>
<gene>
    <name evidence="3" type="primary">Tmem51_0</name>
    <name evidence="3" type="ORF">EYF80_013232</name>
</gene>
<feature type="compositionally biased region" description="Basic and acidic residues" evidence="1">
    <location>
        <begin position="141"/>
        <end position="154"/>
    </location>
</feature>
<feature type="region of interest" description="Disordered" evidence="1">
    <location>
        <begin position="1"/>
        <end position="42"/>
    </location>
</feature>
<feature type="transmembrane region" description="Helical" evidence="2">
    <location>
        <begin position="47"/>
        <end position="69"/>
    </location>
</feature>
<protein>
    <submittedName>
        <fullName evidence="3">Transmembrane protein 51</fullName>
    </submittedName>
</protein>
<dbReference type="Proteomes" id="UP000314294">
    <property type="component" value="Unassembled WGS sequence"/>
</dbReference>
<comment type="caution">
    <text evidence="3">The sequence shown here is derived from an EMBL/GenBank/DDBJ whole genome shotgun (WGS) entry which is preliminary data.</text>
</comment>
<accession>A0A4Z2IGX9</accession>
<feature type="region of interest" description="Disordered" evidence="1">
    <location>
        <begin position="199"/>
        <end position="283"/>
    </location>
</feature>